<keyword evidence="4" id="KW-0949">S-adenosyl-L-methionine</keyword>
<evidence type="ECO:0000256" key="1">
    <source>
        <dbReference type="ARBA" id="ARBA00009059"/>
    </source>
</evidence>
<evidence type="ECO:0000313" key="6">
    <source>
        <dbReference type="EnsemblFungi" id="MAPG_08179T0"/>
    </source>
</evidence>
<dbReference type="VEuPathDB" id="FungiDB:MAPG_08179"/>
<evidence type="ECO:0000256" key="2">
    <source>
        <dbReference type="ARBA" id="ARBA00022603"/>
    </source>
</evidence>
<comment type="similarity">
    <text evidence="1">Belongs to the methyltransferase superfamily. NTM1 family.</text>
</comment>
<keyword evidence="7" id="KW-1185">Reference proteome</keyword>
<reference evidence="6" key="5">
    <citation type="submission" date="2015-06" db="UniProtKB">
        <authorList>
            <consortium name="EnsemblFungi"/>
        </authorList>
    </citation>
    <scope>IDENTIFICATION</scope>
    <source>
        <strain evidence="6">ATCC 64411</strain>
    </source>
</reference>
<proteinExistence type="inferred from homology"/>
<reference evidence="5" key="1">
    <citation type="submission" date="2010-05" db="EMBL/GenBank/DDBJ databases">
        <title>The Genome Sequence of Magnaporthe poae strain ATCC 64411.</title>
        <authorList>
            <consortium name="The Broad Institute Genome Sequencing Platform"/>
            <consortium name="Broad Institute Genome Sequencing Center for Infectious Disease"/>
            <person name="Ma L.-J."/>
            <person name="Dead R."/>
            <person name="Young S."/>
            <person name="Zeng Q."/>
            <person name="Koehrsen M."/>
            <person name="Alvarado L."/>
            <person name="Berlin A."/>
            <person name="Chapman S.B."/>
            <person name="Chen Z."/>
            <person name="Freedman E."/>
            <person name="Gellesch M."/>
            <person name="Goldberg J."/>
            <person name="Griggs A."/>
            <person name="Gujja S."/>
            <person name="Heilman E.R."/>
            <person name="Heiman D."/>
            <person name="Hepburn T."/>
            <person name="Howarth C."/>
            <person name="Jen D."/>
            <person name="Larson L."/>
            <person name="Mehta T."/>
            <person name="Neiman D."/>
            <person name="Pearson M."/>
            <person name="Roberts A."/>
            <person name="Saif S."/>
            <person name="Shea T."/>
            <person name="Shenoy N."/>
            <person name="Sisk P."/>
            <person name="Stolte C."/>
            <person name="Sykes S."/>
            <person name="Walk T."/>
            <person name="White J."/>
            <person name="Yandava C."/>
            <person name="Haas B."/>
            <person name="Nusbaum C."/>
            <person name="Birren B."/>
        </authorList>
    </citation>
    <scope>NUCLEOTIDE SEQUENCE</scope>
    <source>
        <strain evidence="5">ATCC 64411</strain>
    </source>
</reference>
<dbReference type="EMBL" id="ADBL01001975">
    <property type="status" value="NOT_ANNOTATED_CDS"/>
    <property type="molecule type" value="Genomic_DNA"/>
</dbReference>
<evidence type="ECO:0000256" key="4">
    <source>
        <dbReference type="ARBA" id="ARBA00022691"/>
    </source>
</evidence>
<protein>
    <submittedName>
        <fullName evidence="5 6">Uncharacterized protein</fullName>
    </submittedName>
</protein>
<reference evidence="5" key="3">
    <citation type="submission" date="2011-03" db="EMBL/GenBank/DDBJ databases">
        <title>Annotation of Magnaporthe poae ATCC 64411.</title>
        <authorList>
            <person name="Ma L.-J."/>
            <person name="Dead R."/>
            <person name="Young S.K."/>
            <person name="Zeng Q."/>
            <person name="Gargeya S."/>
            <person name="Fitzgerald M."/>
            <person name="Haas B."/>
            <person name="Abouelleil A."/>
            <person name="Alvarado L."/>
            <person name="Arachchi H.M."/>
            <person name="Berlin A."/>
            <person name="Brown A."/>
            <person name="Chapman S.B."/>
            <person name="Chen Z."/>
            <person name="Dunbar C."/>
            <person name="Freedman E."/>
            <person name="Gearin G."/>
            <person name="Gellesch M."/>
            <person name="Goldberg J."/>
            <person name="Griggs A."/>
            <person name="Gujja S."/>
            <person name="Heiman D."/>
            <person name="Howarth C."/>
            <person name="Larson L."/>
            <person name="Lui A."/>
            <person name="MacDonald P.J.P."/>
            <person name="Mehta T."/>
            <person name="Montmayeur A."/>
            <person name="Murphy C."/>
            <person name="Neiman D."/>
            <person name="Pearson M."/>
            <person name="Priest M."/>
            <person name="Roberts A."/>
            <person name="Saif S."/>
            <person name="Shea T."/>
            <person name="Shenoy N."/>
            <person name="Sisk P."/>
            <person name="Stolte C."/>
            <person name="Sykes S."/>
            <person name="Yandava C."/>
            <person name="Wortman J."/>
            <person name="Nusbaum C."/>
            <person name="Birren B."/>
        </authorList>
    </citation>
    <scope>NUCLEOTIDE SEQUENCE</scope>
    <source>
        <strain evidence="5">ATCC 64411</strain>
    </source>
</reference>
<dbReference type="Gene3D" id="3.40.50.150">
    <property type="entry name" value="Vaccinia Virus protein VP39"/>
    <property type="match status" value="1"/>
</dbReference>
<keyword evidence="3" id="KW-0808">Transferase</keyword>
<evidence type="ECO:0000256" key="3">
    <source>
        <dbReference type="ARBA" id="ARBA00022679"/>
    </source>
</evidence>
<dbReference type="OrthoDB" id="4596934at2759"/>
<gene>
    <name evidence="5" type="ORF">MAPG_08179</name>
</gene>
<reference evidence="7" key="2">
    <citation type="submission" date="2010-05" db="EMBL/GenBank/DDBJ databases">
        <title>The genome sequence of Magnaporthe poae strain ATCC 64411.</title>
        <authorList>
            <person name="Ma L.-J."/>
            <person name="Dead R."/>
            <person name="Young S."/>
            <person name="Zeng Q."/>
            <person name="Koehrsen M."/>
            <person name="Alvarado L."/>
            <person name="Berlin A."/>
            <person name="Chapman S.B."/>
            <person name="Chen Z."/>
            <person name="Freedman E."/>
            <person name="Gellesch M."/>
            <person name="Goldberg J."/>
            <person name="Griggs A."/>
            <person name="Gujja S."/>
            <person name="Heilman E.R."/>
            <person name="Heiman D."/>
            <person name="Hepburn T."/>
            <person name="Howarth C."/>
            <person name="Jen D."/>
            <person name="Larson L."/>
            <person name="Mehta T."/>
            <person name="Neiman D."/>
            <person name="Pearson M."/>
            <person name="Roberts A."/>
            <person name="Saif S."/>
            <person name="Shea T."/>
            <person name="Shenoy N."/>
            <person name="Sisk P."/>
            <person name="Stolte C."/>
            <person name="Sykes S."/>
            <person name="Walk T."/>
            <person name="White J."/>
            <person name="Yandava C."/>
            <person name="Haas B."/>
            <person name="Nusbaum C."/>
            <person name="Birren B."/>
        </authorList>
    </citation>
    <scope>NUCLEOTIDE SEQUENCE [LARGE SCALE GENOMIC DNA]</scope>
    <source>
        <strain evidence="7">ATCC 64411 / 73-15</strain>
    </source>
</reference>
<dbReference type="InterPro" id="IPR029063">
    <property type="entry name" value="SAM-dependent_MTases_sf"/>
</dbReference>
<dbReference type="Proteomes" id="UP000011715">
    <property type="component" value="Unassembled WGS sequence"/>
</dbReference>
<dbReference type="EnsemblFungi" id="MAPG_08179T0">
    <property type="protein sequence ID" value="MAPG_08179T0"/>
    <property type="gene ID" value="MAPG_08179"/>
</dbReference>
<dbReference type="InterPro" id="IPR008576">
    <property type="entry name" value="MeTrfase_NTM1"/>
</dbReference>
<accession>A0A0C4E6N5</accession>
<dbReference type="eggNOG" id="ENOG502R9B5">
    <property type="taxonomic scope" value="Eukaryota"/>
</dbReference>
<dbReference type="Pfam" id="PF05891">
    <property type="entry name" value="Methyltransf_PK"/>
    <property type="match status" value="1"/>
</dbReference>
<dbReference type="GO" id="GO:0032259">
    <property type="term" value="P:methylation"/>
    <property type="evidence" value="ECO:0007669"/>
    <property type="project" value="UniProtKB-KW"/>
</dbReference>
<evidence type="ECO:0000313" key="7">
    <source>
        <dbReference type="Proteomes" id="UP000011715"/>
    </source>
</evidence>
<dbReference type="EMBL" id="GL876972">
    <property type="protein sequence ID" value="KLU89205.1"/>
    <property type="molecule type" value="Genomic_DNA"/>
</dbReference>
<dbReference type="GO" id="GO:0008276">
    <property type="term" value="F:protein methyltransferase activity"/>
    <property type="evidence" value="ECO:0007669"/>
    <property type="project" value="UniProtKB-ARBA"/>
</dbReference>
<keyword evidence="2" id="KW-0489">Methyltransferase</keyword>
<dbReference type="AlphaFoldDB" id="A0A0C4E6N5"/>
<organism evidence="6 7">
    <name type="scientific">Magnaporthiopsis poae (strain ATCC 64411 / 73-15)</name>
    <name type="common">Kentucky bluegrass fungus</name>
    <name type="synonym">Magnaporthe poae</name>
    <dbReference type="NCBI Taxonomy" id="644358"/>
    <lineage>
        <taxon>Eukaryota</taxon>
        <taxon>Fungi</taxon>
        <taxon>Dikarya</taxon>
        <taxon>Ascomycota</taxon>
        <taxon>Pezizomycotina</taxon>
        <taxon>Sordariomycetes</taxon>
        <taxon>Sordariomycetidae</taxon>
        <taxon>Magnaporthales</taxon>
        <taxon>Magnaporthaceae</taxon>
        <taxon>Magnaporthiopsis</taxon>
    </lineage>
</organism>
<reference evidence="6" key="4">
    <citation type="journal article" date="2015" name="G3 (Bethesda)">
        <title>Genome sequences of three phytopathogenic species of the Magnaporthaceae family of fungi.</title>
        <authorList>
            <person name="Okagaki L.H."/>
            <person name="Nunes C.C."/>
            <person name="Sailsbery J."/>
            <person name="Clay B."/>
            <person name="Brown D."/>
            <person name="John T."/>
            <person name="Oh Y."/>
            <person name="Young N."/>
            <person name="Fitzgerald M."/>
            <person name="Haas B.J."/>
            <person name="Zeng Q."/>
            <person name="Young S."/>
            <person name="Adiconis X."/>
            <person name="Fan L."/>
            <person name="Levin J.Z."/>
            <person name="Mitchell T.K."/>
            <person name="Okubara P.A."/>
            <person name="Farman M.L."/>
            <person name="Kohn L.M."/>
            <person name="Birren B."/>
            <person name="Ma L.-J."/>
            <person name="Dean R.A."/>
        </authorList>
    </citation>
    <scope>NUCLEOTIDE SEQUENCE</scope>
    <source>
        <strain evidence="6">ATCC 64411 / 73-15</strain>
    </source>
</reference>
<sequence length="238" mass="26067">MPGWERVRLSDFLFQALAGTLESAVTTCTAVRDPSPIFSTRVATSTAVMRSAFVSSSIVLNSSAFFHRDLAWPITAFSGPSLPWYLGLVRIELLCLNGAPWTLMGAGGSLHAARGKTKDVHTRRHSNSTPVQAPDSLISANDDRKYWEVVSADSDGMLGGVPYVSKVDLRGSRNSLAKLGIDLKQQTMANKCNHVWDLIKSDTTLLQWHCGFCHDGPKAYIWQCRFCMVKACRNCAGA</sequence>
<name>A0A0C4E6N5_MAGP6</name>
<evidence type="ECO:0000313" key="5">
    <source>
        <dbReference type="EMBL" id="KLU89205.1"/>
    </source>
</evidence>